<dbReference type="Pfam" id="PF05569">
    <property type="entry name" value="Peptidase_M56"/>
    <property type="match status" value="1"/>
</dbReference>
<dbReference type="AlphaFoldDB" id="A0A1H3I3R4"/>
<sequence>MSTPELLPYLLKVNGALVLFCGIYYLGLRRLTFFGLARAAPRPAELLRLPIEWPALALPPVAVAPAATSWLLVAYWTGVAVFGSRLLMQLLAVRRLHRRSRPQQLHGQPFRSLSGPVMPFAFWQTVYLNPARHPPGELPAILAHEYGHVRLWHTLDILLAQLSLVFYWFNPGGWLLRRALHENLEFQADYQVLQARPHEAKSYQYALLHQSIGRGPANDLVCHFNFHLLKNRIAMMNRPRSARPLAVRYLLLLPLVGALSLGSCEKRAYPEPSVAVSQAQNASSPENGLYFVDGAPVAYAAINQLDPAAIASMNVLKGRKYRPGFNEAAFERDFGVVGERGIILILTKVPANPAVLEAFNKKYNITYSQQDPADKVLAEKIVAGQGLTADELQGRLLIMNEKEVAAEKSKVAAGQLKSVFVMSPEQAAKKYGEKGAKGAVLIQTK</sequence>
<proteinExistence type="predicted"/>
<evidence type="ECO:0000256" key="1">
    <source>
        <dbReference type="SAM" id="Phobius"/>
    </source>
</evidence>
<gene>
    <name evidence="3" type="ORF">SAMN04488069_106255</name>
</gene>
<dbReference type="Proteomes" id="UP000199249">
    <property type="component" value="Unassembled WGS sequence"/>
</dbReference>
<dbReference type="CDD" id="cd07341">
    <property type="entry name" value="M56_BlaR1_MecR1_like"/>
    <property type="match status" value="1"/>
</dbReference>
<protein>
    <submittedName>
        <fullName evidence="3">BlaR1 peptidase M56</fullName>
    </submittedName>
</protein>
<name>A0A1H3I3R4_9BACT</name>
<dbReference type="PANTHER" id="PTHR34978:SF3">
    <property type="entry name" value="SLR0241 PROTEIN"/>
    <property type="match status" value="1"/>
</dbReference>
<keyword evidence="1" id="KW-0472">Membrane</keyword>
<feature type="domain" description="Peptidase M56" evidence="2">
    <location>
        <begin position="112"/>
        <end position="236"/>
    </location>
</feature>
<dbReference type="OrthoDB" id="1522859at2"/>
<keyword evidence="1" id="KW-0812">Transmembrane</keyword>
<keyword evidence="4" id="KW-1185">Reference proteome</keyword>
<dbReference type="PANTHER" id="PTHR34978">
    <property type="entry name" value="POSSIBLE SENSOR-TRANSDUCER PROTEIN BLAR"/>
    <property type="match status" value="1"/>
</dbReference>
<evidence type="ECO:0000259" key="2">
    <source>
        <dbReference type="Pfam" id="PF05569"/>
    </source>
</evidence>
<feature type="transmembrane region" description="Helical" evidence="1">
    <location>
        <begin position="6"/>
        <end position="28"/>
    </location>
</feature>
<reference evidence="4" key="1">
    <citation type="submission" date="2016-10" db="EMBL/GenBank/DDBJ databases">
        <authorList>
            <person name="Varghese N."/>
            <person name="Submissions S."/>
        </authorList>
    </citation>
    <scope>NUCLEOTIDE SEQUENCE [LARGE SCALE GENOMIC DNA]</scope>
    <source>
        <strain evidence="4">CGMCC 1.8975</strain>
    </source>
</reference>
<dbReference type="STRING" id="651662.SAMN04488069_106255"/>
<accession>A0A1H3I3R4</accession>
<dbReference type="RefSeq" id="WP_092740014.1">
    <property type="nucleotide sequence ID" value="NZ_FNOV01000006.1"/>
</dbReference>
<dbReference type="InterPro" id="IPR008756">
    <property type="entry name" value="Peptidase_M56"/>
</dbReference>
<evidence type="ECO:0000313" key="4">
    <source>
        <dbReference type="Proteomes" id="UP000199249"/>
    </source>
</evidence>
<dbReference type="EMBL" id="FNOV01000006">
    <property type="protein sequence ID" value="SDY21809.1"/>
    <property type="molecule type" value="Genomic_DNA"/>
</dbReference>
<organism evidence="3 4">
    <name type="scientific">Hymenobacter psychrophilus</name>
    <dbReference type="NCBI Taxonomy" id="651662"/>
    <lineage>
        <taxon>Bacteria</taxon>
        <taxon>Pseudomonadati</taxon>
        <taxon>Bacteroidota</taxon>
        <taxon>Cytophagia</taxon>
        <taxon>Cytophagales</taxon>
        <taxon>Hymenobacteraceae</taxon>
        <taxon>Hymenobacter</taxon>
    </lineage>
</organism>
<evidence type="ECO:0000313" key="3">
    <source>
        <dbReference type="EMBL" id="SDY21809.1"/>
    </source>
</evidence>
<dbReference type="InterPro" id="IPR052173">
    <property type="entry name" value="Beta-lactam_resp_regulator"/>
</dbReference>
<keyword evidence="1" id="KW-1133">Transmembrane helix</keyword>
<feature type="transmembrane region" description="Helical" evidence="1">
    <location>
        <begin position="73"/>
        <end position="93"/>
    </location>
</feature>